<evidence type="ECO:0000259" key="8">
    <source>
        <dbReference type="PROSITE" id="PS51504"/>
    </source>
</evidence>
<comment type="similarity">
    <text evidence="6">Belongs to the histone H1/H5 family.</text>
</comment>
<dbReference type="PANTHER" id="PTHR11467">
    <property type="entry name" value="HISTONE H1"/>
    <property type="match status" value="1"/>
</dbReference>
<proteinExistence type="inferred from homology"/>
<feature type="compositionally biased region" description="Low complexity" evidence="7">
    <location>
        <begin position="8"/>
        <end position="28"/>
    </location>
</feature>
<dbReference type="Gene3D" id="1.10.10.10">
    <property type="entry name" value="Winged helix-like DNA-binding domain superfamily/Winged helix DNA-binding domain"/>
    <property type="match status" value="1"/>
</dbReference>
<name>A0AA88NPV3_CHASR</name>
<comment type="subcellular location">
    <subcellularLocation>
        <location evidence="2">Chromosome</location>
    </subcellularLocation>
    <subcellularLocation>
        <location evidence="1 6">Nucleus</location>
    </subcellularLocation>
</comment>
<dbReference type="GO" id="GO:0005634">
    <property type="term" value="C:nucleus"/>
    <property type="evidence" value="ECO:0007669"/>
    <property type="project" value="UniProtKB-SubCell"/>
</dbReference>
<gene>
    <name evidence="9" type="ORF">Q5P01_001627</name>
</gene>
<feature type="domain" description="H15" evidence="8">
    <location>
        <begin position="47"/>
        <end position="126"/>
    </location>
</feature>
<protein>
    <recommendedName>
        <fullName evidence="8">H15 domain-containing protein</fullName>
    </recommendedName>
</protein>
<dbReference type="GO" id="GO:0031492">
    <property type="term" value="F:nucleosomal DNA binding"/>
    <property type="evidence" value="ECO:0007669"/>
    <property type="project" value="TreeGrafter"/>
</dbReference>
<feature type="region of interest" description="Disordered" evidence="7">
    <location>
        <begin position="100"/>
        <end position="246"/>
    </location>
</feature>
<dbReference type="PANTHER" id="PTHR11467:SF177">
    <property type="entry name" value="HISTONE H1, EARLY EMBRYONIC"/>
    <property type="match status" value="1"/>
</dbReference>
<dbReference type="GO" id="GO:0030527">
    <property type="term" value="F:structural constituent of chromatin"/>
    <property type="evidence" value="ECO:0007669"/>
    <property type="project" value="InterPro"/>
</dbReference>
<sequence length="246" mass="25732">MPPKKPAADAADSAEPPASPASSSSDAPVTDTAGKKADSASLRKLASHPTTTVMLKEALKELDSRNGVSSHAIQNYIKHKYPSADVIKLKYLVPRAIKRGLENGTLVRPAKSSEAAGLNGKFRLSPKNRQKLKTENIDPNVQKGSKPAKDEAKKPKKSGVPKKRDSKEQTESKEDSKPPKKSKKAEGAAASKSVPRKKPKAKTAAEKDGEGGSGSAKSKPAKATKSAKAVSNAPASKATGKQGKAV</sequence>
<feature type="region of interest" description="Disordered" evidence="7">
    <location>
        <begin position="1"/>
        <end position="48"/>
    </location>
</feature>
<organism evidence="9 10">
    <name type="scientific">Channa striata</name>
    <name type="common">Snakehead murrel</name>
    <name type="synonym">Ophicephalus striatus</name>
    <dbReference type="NCBI Taxonomy" id="64152"/>
    <lineage>
        <taxon>Eukaryota</taxon>
        <taxon>Metazoa</taxon>
        <taxon>Chordata</taxon>
        <taxon>Craniata</taxon>
        <taxon>Vertebrata</taxon>
        <taxon>Euteleostomi</taxon>
        <taxon>Actinopterygii</taxon>
        <taxon>Neopterygii</taxon>
        <taxon>Teleostei</taxon>
        <taxon>Neoteleostei</taxon>
        <taxon>Acanthomorphata</taxon>
        <taxon>Anabantaria</taxon>
        <taxon>Anabantiformes</taxon>
        <taxon>Channoidei</taxon>
        <taxon>Channidae</taxon>
        <taxon>Channa</taxon>
    </lineage>
</organism>
<evidence type="ECO:0000313" key="10">
    <source>
        <dbReference type="Proteomes" id="UP001187415"/>
    </source>
</evidence>
<dbReference type="Pfam" id="PF00538">
    <property type="entry name" value="Linker_histone"/>
    <property type="match status" value="1"/>
</dbReference>
<reference evidence="9" key="1">
    <citation type="submission" date="2023-07" db="EMBL/GenBank/DDBJ databases">
        <title>Chromosome-level Genome Assembly of Striped Snakehead (Channa striata).</title>
        <authorList>
            <person name="Liu H."/>
        </authorList>
    </citation>
    <scope>NUCLEOTIDE SEQUENCE</scope>
    <source>
        <strain evidence="9">Gz</strain>
        <tissue evidence="9">Muscle</tissue>
    </source>
</reference>
<dbReference type="GO" id="GO:0000786">
    <property type="term" value="C:nucleosome"/>
    <property type="evidence" value="ECO:0007669"/>
    <property type="project" value="InterPro"/>
</dbReference>
<dbReference type="PRINTS" id="PR00624">
    <property type="entry name" value="HISTONEH5"/>
</dbReference>
<feature type="compositionally biased region" description="Basic and acidic residues" evidence="7">
    <location>
        <begin position="162"/>
        <end position="178"/>
    </location>
</feature>
<keyword evidence="10" id="KW-1185">Reference proteome</keyword>
<evidence type="ECO:0000256" key="7">
    <source>
        <dbReference type="SAM" id="MobiDB-lite"/>
    </source>
</evidence>
<dbReference type="AlphaFoldDB" id="A0AA88NPV3"/>
<accession>A0AA88NPV3</accession>
<dbReference type="InterPro" id="IPR005818">
    <property type="entry name" value="Histone_H1/H5_H15"/>
</dbReference>
<evidence type="ECO:0000256" key="4">
    <source>
        <dbReference type="ARBA" id="ARBA00023125"/>
    </source>
</evidence>
<keyword evidence="4 6" id="KW-0238">DNA-binding</keyword>
<dbReference type="PROSITE" id="PS51504">
    <property type="entry name" value="H15"/>
    <property type="match status" value="1"/>
</dbReference>
<evidence type="ECO:0000256" key="2">
    <source>
        <dbReference type="ARBA" id="ARBA00004286"/>
    </source>
</evidence>
<dbReference type="GO" id="GO:0045910">
    <property type="term" value="P:negative regulation of DNA recombination"/>
    <property type="evidence" value="ECO:0007669"/>
    <property type="project" value="TreeGrafter"/>
</dbReference>
<evidence type="ECO:0000256" key="5">
    <source>
        <dbReference type="ARBA" id="ARBA00023242"/>
    </source>
</evidence>
<evidence type="ECO:0000256" key="6">
    <source>
        <dbReference type="RuleBase" id="RU003894"/>
    </source>
</evidence>
<evidence type="ECO:0000313" key="9">
    <source>
        <dbReference type="EMBL" id="KAK2862094.1"/>
    </source>
</evidence>
<dbReference type="Proteomes" id="UP001187415">
    <property type="component" value="Unassembled WGS sequence"/>
</dbReference>
<evidence type="ECO:0000256" key="3">
    <source>
        <dbReference type="ARBA" id="ARBA00022454"/>
    </source>
</evidence>
<dbReference type="InterPro" id="IPR005819">
    <property type="entry name" value="H1/H5"/>
</dbReference>
<evidence type="ECO:0000256" key="1">
    <source>
        <dbReference type="ARBA" id="ARBA00004123"/>
    </source>
</evidence>
<dbReference type="GO" id="GO:0003690">
    <property type="term" value="F:double-stranded DNA binding"/>
    <property type="evidence" value="ECO:0007669"/>
    <property type="project" value="TreeGrafter"/>
</dbReference>
<dbReference type="SMART" id="SM00526">
    <property type="entry name" value="H15"/>
    <property type="match status" value="1"/>
</dbReference>
<dbReference type="EMBL" id="JAUPFM010000001">
    <property type="protein sequence ID" value="KAK2862094.1"/>
    <property type="molecule type" value="Genomic_DNA"/>
</dbReference>
<comment type="caution">
    <text evidence="9">The sequence shown here is derived from an EMBL/GenBank/DDBJ whole genome shotgun (WGS) entry which is preliminary data.</text>
</comment>
<keyword evidence="5 6" id="KW-0539">Nucleus</keyword>
<dbReference type="GO" id="GO:0030261">
    <property type="term" value="P:chromosome condensation"/>
    <property type="evidence" value="ECO:0007669"/>
    <property type="project" value="TreeGrafter"/>
</dbReference>
<dbReference type="InterPro" id="IPR036388">
    <property type="entry name" value="WH-like_DNA-bd_sf"/>
</dbReference>
<dbReference type="GO" id="GO:0006334">
    <property type="term" value="P:nucleosome assembly"/>
    <property type="evidence" value="ECO:0007669"/>
    <property type="project" value="InterPro"/>
</dbReference>
<dbReference type="InterPro" id="IPR036390">
    <property type="entry name" value="WH_DNA-bd_sf"/>
</dbReference>
<dbReference type="CDD" id="cd00073">
    <property type="entry name" value="H15"/>
    <property type="match status" value="1"/>
</dbReference>
<keyword evidence="3 6" id="KW-0158">Chromosome</keyword>
<dbReference type="SUPFAM" id="SSF46785">
    <property type="entry name" value="Winged helix' DNA-binding domain"/>
    <property type="match status" value="1"/>
</dbReference>
<feature type="compositionally biased region" description="Low complexity" evidence="7">
    <location>
        <begin position="215"/>
        <end position="229"/>
    </location>
</feature>